<keyword evidence="3" id="KW-1185">Reference proteome</keyword>
<dbReference type="EMBL" id="CAJHJT010000001">
    <property type="protein sequence ID" value="CAD6991543.1"/>
    <property type="molecule type" value="Genomic_DNA"/>
</dbReference>
<dbReference type="AlphaFoldDB" id="A0A811U236"/>
<reference evidence="2" key="1">
    <citation type="submission" date="2020-11" db="EMBL/GenBank/DDBJ databases">
        <authorList>
            <person name="Whitehead M."/>
        </authorList>
    </citation>
    <scope>NUCLEOTIDE SEQUENCE</scope>
    <source>
        <strain evidence="2">EGII</strain>
    </source>
</reference>
<evidence type="ECO:0000313" key="3">
    <source>
        <dbReference type="Proteomes" id="UP000606786"/>
    </source>
</evidence>
<dbReference type="Proteomes" id="UP000606786">
    <property type="component" value="Unassembled WGS sequence"/>
</dbReference>
<proteinExistence type="predicted"/>
<dbReference type="OrthoDB" id="273257at2759"/>
<sequence length="110" mass="12107">MLKFSCFVLSPSKYFIRNRLLRCASYEPQSNRLSTLSADKTNIKQLSLTLPRRAKTTAKTCAKAAAVPLSTLTSPASERSSGFSSIGSAEERSPRHTALFEGSRVYENLC</sequence>
<evidence type="ECO:0000256" key="1">
    <source>
        <dbReference type="SAM" id="MobiDB-lite"/>
    </source>
</evidence>
<comment type="caution">
    <text evidence="2">The sequence shown here is derived from an EMBL/GenBank/DDBJ whole genome shotgun (WGS) entry which is preliminary data.</text>
</comment>
<accession>A0A811U236</accession>
<organism evidence="2 3">
    <name type="scientific">Ceratitis capitata</name>
    <name type="common">Mediterranean fruit fly</name>
    <name type="synonym">Tephritis capitata</name>
    <dbReference type="NCBI Taxonomy" id="7213"/>
    <lineage>
        <taxon>Eukaryota</taxon>
        <taxon>Metazoa</taxon>
        <taxon>Ecdysozoa</taxon>
        <taxon>Arthropoda</taxon>
        <taxon>Hexapoda</taxon>
        <taxon>Insecta</taxon>
        <taxon>Pterygota</taxon>
        <taxon>Neoptera</taxon>
        <taxon>Endopterygota</taxon>
        <taxon>Diptera</taxon>
        <taxon>Brachycera</taxon>
        <taxon>Muscomorpha</taxon>
        <taxon>Tephritoidea</taxon>
        <taxon>Tephritidae</taxon>
        <taxon>Ceratitis</taxon>
        <taxon>Ceratitis</taxon>
    </lineage>
</organism>
<feature type="region of interest" description="Disordered" evidence="1">
    <location>
        <begin position="73"/>
        <end position="95"/>
    </location>
</feature>
<protein>
    <submittedName>
        <fullName evidence="2">(Mediterranean fruit fly) hypothetical protein</fullName>
    </submittedName>
</protein>
<feature type="compositionally biased region" description="Low complexity" evidence="1">
    <location>
        <begin position="76"/>
        <end position="88"/>
    </location>
</feature>
<name>A0A811U236_CERCA</name>
<evidence type="ECO:0000313" key="2">
    <source>
        <dbReference type="EMBL" id="CAD6991543.1"/>
    </source>
</evidence>
<gene>
    <name evidence="2" type="ORF">CCAP1982_LOCUS462</name>
</gene>